<organism evidence="1 2">
    <name type="scientific">Cirrhinus mrigala</name>
    <name type="common">Mrigala</name>
    <dbReference type="NCBI Taxonomy" id="683832"/>
    <lineage>
        <taxon>Eukaryota</taxon>
        <taxon>Metazoa</taxon>
        <taxon>Chordata</taxon>
        <taxon>Craniata</taxon>
        <taxon>Vertebrata</taxon>
        <taxon>Euteleostomi</taxon>
        <taxon>Actinopterygii</taxon>
        <taxon>Neopterygii</taxon>
        <taxon>Teleostei</taxon>
        <taxon>Ostariophysi</taxon>
        <taxon>Cypriniformes</taxon>
        <taxon>Cyprinidae</taxon>
        <taxon>Labeoninae</taxon>
        <taxon>Labeonini</taxon>
        <taxon>Cirrhinus</taxon>
    </lineage>
</organism>
<gene>
    <name evidence="1" type="ORF">M9458_053804</name>
</gene>
<evidence type="ECO:0000313" key="2">
    <source>
        <dbReference type="Proteomes" id="UP001529510"/>
    </source>
</evidence>
<evidence type="ECO:0000313" key="1">
    <source>
        <dbReference type="EMBL" id="KAL0150885.1"/>
    </source>
</evidence>
<dbReference type="AlphaFoldDB" id="A0ABD0MPK0"/>
<dbReference type="EMBL" id="JAMKFB020000267">
    <property type="protein sequence ID" value="KAL0150885.1"/>
    <property type="molecule type" value="Genomic_DNA"/>
</dbReference>
<accession>A0ABD0MPK0</accession>
<reference evidence="1 2" key="1">
    <citation type="submission" date="2024-05" db="EMBL/GenBank/DDBJ databases">
        <title>Genome sequencing and assembly of Indian major carp, Cirrhinus mrigala (Hamilton, 1822).</title>
        <authorList>
            <person name="Mohindra V."/>
            <person name="Chowdhury L.M."/>
            <person name="Lal K."/>
            <person name="Jena J.K."/>
        </authorList>
    </citation>
    <scope>NUCLEOTIDE SEQUENCE [LARGE SCALE GENOMIC DNA]</scope>
    <source>
        <strain evidence="1">CM1030</strain>
        <tissue evidence="1">Blood</tissue>
    </source>
</reference>
<name>A0ABD0MPK0_CIRMR</name>
<keyword evidence="2" id="KW-1185">Reference proteome</keyword>
<proteinExistence type="predicted"/>
<comment type="caution">
    <text evidence="1">The sequence shown here is derived from an EMBL/GenBank/DDBJ whole genome shotgun (WGS) entry which is preliminary data.</text>
</comment>
<sequence length="104" mass="11303">MRRAAPFSPDLLRGPRDPAAALDPLTPLLLAVGGASSRSAPEFKSSAVPAYGVEVKTTRKGLWLRVSDEMLRSSLRTLQKAAKAKHLSEILIAPEYCFQLLILC</sequence>
<dbReference type="Proteomes" id="UP001529510">
    <property type="component" value="Unassembled WGS sequence"/>
</dbReference>
<protein>
    <submittedName>
        <fullName evidence="1">Uncharacterized protein</fullName>
    </submittedName>
</protein>